<evidence type="ECO:0000256" key="2">
    <source>
        <dbReference type="ARBA" id="ARBA00022771"/>
    </source>
</evidence>
<dbReference type="InterPro" id="IPR036236">
    <property type="entry name" value="Znf_C2H2_sf"/>
</dbReference>
<keyword evidence="2" id="KW-0863">Zinc-finger</keyword>
<dbReference type="AlphaFoldDB" id="A0A6G5AHT2"/>
<dbReference type="InterPro" id="IPR022755">
    <property type="entry name" value="Znf_C2H2_jaz"/>
</dbReference>
<evidence type="ECO:0000256" key="3">
    <source>
        <dbReference type="ARBA" id="ARBA00022833"/>
    </source>
</evidence>
<feature type="region of interest" description="Disordered" evidence="4">
    <location>
        <begin position="23"/>
        <end position="69"/>
    </location>
</feature>
<organism evidence="6">
    <name type="scientific">Rhipicephalus microplus</name>
    <name type="common">Cattle tick</name>
    <name type="synonym">Boophilus microplus</name>
    <dbReference type="NCBI Taxonomy" id="6941"/>
    <lineage>
        <taxon>Eukaryota</taxon>
        <taxon>Metazoa</taxon>
        <taxon>Ecdysozoa</taxon>
        <taxon>Arthropoda</taxon>
        <taxon>Chelicerata</taxon>
        <taxon>Arachnida</taxon>
        <taxon>Acari</taxon>
        <taxon>Parasitiformes</taxon>
        <taxon>Ixodida</taxon>
        <taxon>Ixodoidea</taxon>
        <taxon>Ixodidae</taxon>
        <taxon>Rhipicephalinae</taxon>
        <taxon>Rhipicephalus</taxon>
        <taxon>Boophilus</taxon>
    </lineage>
</organism>
<reference evidence="6" key="1">
    <citation type="submission" date="2020-03" db="EMBL/GenBank/DDBJ databases">
        <title>A transcriptome and proteome of the tick Rhipicephalus microplus shaped by the genetic composition of its hosts and developmental stage.</title>
        <authorList>
            <person name="Garcia G.R."/>
            <person name="Ribeiro J.M.C."/>
            <person name="Maruyama S.R."/>
            <person name="Gardinasse L.G."/>
            <person name="Nelson K."/>
            <person name="Ferreira B.R."/>
            <person name="Andrade T.G."/>
            <person name="Santos I.K.F.M."/>
        </authorList>
    </citation>
    <scope>NUCLEOTIDE SEQUENCE</scope>
    <source>
        <strain evidence="6">NSGR</strain>
        <tissue evidence="6">Salivary glands</tissue>
    </source>
</reference>
<evidence type="ECO:0000256" key="1">
    <source>
        <dbReference type="ARBA" id="ARBA00022723"/>
    </source>
</evidence>
<feature type="domain" description="C2H2-type" evidence="5">
    <location>
        <begin position="15"/>
        <end position="37"/>
    </location>
</feature>
<evidence type="ECO:0000259" key="5">
    <source>
        <dbReference type="PROSITE" id="PS00028"/>
    </source>
</evidence>
<dbReference type="SUPFAM" id="SSF57667">
    <property type="entry name" value="beta-beta-alpha zinc fingers"/>
    <property type="match status" value="1"/>
</dbReference>
<accession>A0A6G5AHT2</accession>
<feature type="compositionally biased region" description="Basic and acidic residues" evidence="4">
    <location>
        <begin position="28"/>
        <end position="42"/>
    </location>
</feature>
<proteinExistence type="predicted"/>
<dbReference type="EMBL" id="GIKN01008106">
    <property type="protein sequence ID" value="NIE50379.1"/>
    <property type="molecule type" value="Transcribed_RNA"/>
</dbReference>
<dbReference type="GO" id="GO:0008270">
    <property type="term" value="F:zinc ion binding"/>
    <property type="evidence" value="ECO:0007669"/>
    <property type="project" value="UniProtKB-KW"/>
</dbReference>
<name>A0A6G5AHT2_RHIMP</name>
<dbReference type="PROSITE" id="PS00028">
    <property type="entry name" value="ZINC_FINGER_C2H2_1"/>
    <property type="match status" value="1"/>
</dbReference>
<keyword evidence="3" id="KW-0862">Zinc</keyword>
<evidence type="ECO:0000313" key="6">
    <source>
        <dbReference type="EMBL" id="NIE50379.1"/>
    </source>
</evidence>
<evidence type="ECO:0000256" key="4">
    <source>
        <dbReference type="SAM" id="MobiDB-lite"/>
    </source>
</evidence>
<keyword evidence="1" id="KW-0479">Metal-binding</keyword>
<sequence length="174" mass="19301">MPSKSCRLSAVQVKCIPCNKSFTGPKSYAEHRESKQHQRRCGEIPSVASPPSRLPSAPDLSPSQNPNSKPYKCLTCNERFPGPESYEKHGDFSINGKGCLSGELSSPAIKNLIQCNACNTDISGVQNMKEHDKGKSTERLWSCFRALPLCALMFLQTNHVHHLSQCIKTCHHLH</sequence>
<dbReference type="InterPro" id="IPR013087">
    <property type="entry name" value="Znf_C2H2_type"/>
</dbReference>
<dbReference type="Pfam" id="PF12171">
    <property type="entry name" value="zf-C2H2_jaz"/>
    <property type="match status" value="1"/>
</dbReference>
<dbReference type="Gene3D" id="3.30.160.60">
    <property type="entry name" value="Classic Zinc Finger"/>
    <property type="match status" value="1"/>
</dbReference>
<protein>
    <recommendedName>
        <fullName evidence="5">C2H2-type domain-containing protein</fullName>
    </recommendedName>
</protein>